<dbReference type="AlphaFoldDB" id="A0AAV4V4D7"/>
<sequence>MTRSCGDNGAAVVGGNCDDNHLGHCAERNANGALSFGVLGICYGRRPLFEIMNSKPSETRHAISPDSSMINLNEKKKKAHLINETHRYMANEALLSIRSGQRTLCISDTLL</sequence>
<organism evidence="1 2">
    <name type="scientific">Caerostris extrusa</name>
    <name type="common">Bark spider</name>
    <name type="synonym">Caerostris bankana</name>
    <dbReference type="NCBI Taxonomy" id="172846"/>
    <lineage>
        <taxon>Eukaryota</taxon>
        <taxon>Metazoa</taxon>
        <taxon>Ecdysozoa</taxon>
        <taxon>Arthropoda</taxon>
        <taxon>Chelicerata</taxon>
        <taxon>Arachnida</taxon>
        <taxon>Araneae</taxon>
        <taxon>Araneomorphae</taxon>
        <taxon>Entelegynae</taxon>
        <taxon>Araneoidea</taxon>
        <taxon>Araneidae</taxon>
        <taxon>Caerostris</taxon>
    </lineage>
</organism>
<accession>A0AAV4V4D7</accession>
<keyword evidence="2" id="KW-1185">Reference proteome</keyword>
<evidence type="ECO:0000313" key="1">
    <source>
        <dbReference type="EMBL" id="GIY65007.1"/>
    </source>
</evidence>
<comment type="caution">
    <text evidence="1">The sequence shown here is derived from an EMBL/GenBank/DDBJ whole genome shotgun (WGS) entry which is preliminary data.</text>
</comment>
<name>A0AAV4V4D7_CAEEX</name>
<reference evidence="1 2" key="1">
    <citation type="submission" date="2021-06" db="EMBL/GenBank/DDBJ databases">
        <title>Caerostris extrusa draft genome.</title>
        <authorList>
            <person name="Kono N."/>
            <person name="Arakawa K."/>
        </authorList>
    </citation>
    <scope>NUCLEOTIDE SEQUENCE [LARGE SCALE GENOMIC DNA]</scope>
</reference>
<protein>
    <submittedName>
        <fullName evidence="1">Uncharacterized protein</fullName>
    </submittedName>
</protein>
<proteinExistence type="predicted"/>
<gene>
    <name evidence="1" type="ORF">CEXT_171931</name>
</gene>
<dbReference type="EMBL" id="BPLR01013948">
    <property type="protein sequence ID" value="GIY65007.1"/>
    <property type="molecule type" value="Genomic_DNA"/>
</dbReference>
<evidence type="ECO:0000313" key="2">
    <source>
        <dbReference type="Proteomes" id="UP001054945"/>
    </source>
</evidence>
<dbReference type="Proteomes" id="UP001054945">
    <property type="component" value="Unassembled WGS sequence"/>
</dbReference>